<dbReference type="InterPro" id="IPR025421">
    <property type="entry name" value="DUF4148"/>
</dbReference>
<keyword evidence="1" id="KW-0732">Signal</keyword>
<reference evidence="3" key="1">
    <citation type="submission" date="2017-09" db="EMBL/GenBank/DDBJ databases">
        <title>FDA dAtabase for Regulatory Grade micrObial Sequences (FDA-ARGOS): Supporting development and validation of Infectious Disease Dx tests.</title>
        <authorList>
            <person name="Minogue T."/>
            <person name="Wolcott M."/>
            <person name="Wasieloski L."/>
            <person name="Aguilar W."/>
            <person name="Moore D."/>
            <person name="Tallon L."/>
            <person name="Sadzewicz L."/>
            <person name="Ott S."/>
            <person name="Zhao X."/>
            <person name="Nagaraj S."/>
            <person name="Vavikolanu K."/>
            <person name="Aluvathingal J."/>
            <person name="Nadendla S."/>
            <person name="Sichtig H."/>
        </authorList>
    </citation>
    <scope>NUCLEOTIDE SEQUENCE [LARGE SCALE GENOMIC DNA]</scope>
    <source>
        <strain evidence="3">FDAARGOS_390</strain>
    </source>
</reference>
<dbReference type="Pfam" id="PF13663">
    <property type="entry name" value="DUF4148"/>
    <property type="match status" value="1"/>
</dbReference>
<protein>
    <submittedName>
        <fullName evidence="2">DUF4148 domain-containing protein</fullName>
    </submittedName>
</protein>
<dbReference type="AlphaFoldDB" id="A0A2A7RZQ2"/>
<evidence type="ECO:0000313" key="2">
    <source>
        <dbReference type="EMBL" id="PEH36713.1"/>
    </source>
</evidence>
<comment type="caution">
    <text evidence="2">The sequence shown here is derived from an EMBL/GenBank/DDBJ whole genome shotgun (WGS) entry which is preliminary data.</text>
</comment>
<feature type="signal peptide" evidence="1">
    <location>
        <begin position="1"/>
        <end position="29"/>
    </location>
</feature>
<name>A0A2A7RZQ2_BURGA</name>
<evidence type="ECO:0000256" key="1">
    <source>
        <dbReference type="SAM" id="SignalP"/>
    </source>
</evidence>
<gene>
    <name evidence="2" type="ORF">CRM94_19075</name>
</gene>
<proteinExistence type="predicted"/>
<dbReference type="EMBL" id="PDDY01000004">
    <property type="protein sequence ID" value="PEH36713.1"/>
    <property type="molecule type" value="Genomic_DNA"/>
</dbReference>
<feature type="chain" id="PRO_5012156607" evidence="1">
    <location>
        <begin position="30"/>
        <end position="118"/>
    </location>
</feature>
<organism evidence="2 3">
    <name type="scientific">Burkholderia gladioli</name>
    <name type="common">Pseudomonas marginata</name>
    <name type="synonym">Phytomonas marginata</name>
    <dbReference type="NCBI Taxonomy" id="28095"/>
    <lineage>
        <taxon>Bacteria</taxon>
        <taxon>Pseudomonadati</taxon>
        <taxon>Pseudomonadota</taxon>
        <taxon>Betaproteobacteria</taxon>
        <taxon>Burkholderiales</taxon>
        <taxon>Burkholderiaceae</taxon>
        <taxon>Burkholderia</taxon>
    </lineage>
</organism>
<accession>A0A2A7RZQ2</accession>
<evidence type="ECO:0000313" key="3">
    <source>
        <dbReference type="Proteomes" id="UP000220629"/>
    </source>
</evidence>
<dbReference type="RefSeq" id="WP_096750071.1">
    <property type="nucleotide sequence ID" value="NZ_CADEPO010000001.1"/>
</dbReference>
<dbReference type="Proteomes" id="UP000220629">
    <property type="component" value="Unassembled WGS sequence"/>
</dbReference>
<sequence>MRCAARIGRAMGAALFAAGLMLGATMAAAQAMPLSARQCRDYPFVKDGRALTHRQVIGELAELEAAGYSPEAANDSDFPDAARAAHQRLMREYRRDCTGRLLGRPIAAQQGEGPSASR</sequence>